<gene>
    <name evidence="1" type="ORF">F511_11891</name>
</gene>
<accession>A0A2Z7CXZ4</accession>
<dbReference type="EMBL" id="KQ991547">
    <property type="protein sequence ID" value="KZV51992.1"/>
    <property type="molecule type" value="Genomic_DNA"/>
</dbReference>
<protein>
    <submittedName>
        <fullName evidence="1">Uncharacterized protein</fullName>
    </submittedName>
</protein>
<name>A0A2Z7CXZ4_9LAMI</name>
<organism evidence="1 2">
    <name type="scientific">Dorcoceras hygrometricum</name>
    <dbReference type="NCBI Taxonomy" id="472368"/>
    <lineage>
        <taxon>Eukaryota</taxon>
        <taxon>Viridiplantae</taxon>
        <taxon>Streptophyta</taxon>
        <taxon>Embryophyta</taxon>
        <taxon>Tracheophyta</taxon>
        <taxon>Spermatophyta</taxon>
        <taxon>Magnoliopsida</taxon>
        <taxon>eudicotyledons</taxon>
        <taxon>Gunneridae</taxon>
        <taxon>Pentapetalae</taxon>
        <taxon>asterids</taxon>
        <taxon>lamiids</taxon>
        <taxon>Lamiales</taxon>
        <taxon>Gesneriaceae</taxon>
        <taxon>Didymocarpoideae</taxon>
        <taxon>Trichosporeae</taxon>
        <taxon>Loxocarpinae</taxon>
        <taxon>Dorcoceras</taxon>
    </lineage>
</organism>
<evidence type="ECO:0000313" key="1">
    <source>
        <dbReference type="EMBL" id="KZV51992.1"/>
    </source>
</evidence>
<evidence type="ECO:0000313" key="2">
    <source>
        <dbReference type="Proteomes" id="UP000250235"/>
    </source>
</evidence>
<sequence>MLNAKLQSRNDTVITKQNDAAAFYQQTTIISCKETKSWLSNSLQNPSTADAIYAKATPLKKVDDVGATTALLQKYIDYTVHQQRENEKKDEAIDRH</sequence>
<dbReference type="AlphaFoldDB" id="A0A2Z7CXZ4"/>
<reference evidence="1 2" key="1">
    <citation type="journal article" date="2015" name="Proc. Natl. Acad. Sci. U.S.A.">
        <title>The resurrection genome of Boea hygrometrica: A blueprint for survival of dehydration.</title>
        <authorList>
            <person name="Xiao L."/>
            <person name="Yang G."/>
            <person name="Zhang L."/>
            <person name="Yang X."/>
            <person name="Zhao S."/>
            <person name="Ji Z."/>
            <person name="Zhou Q."/>
            <person name="Hu M."/>
            <person name="Wang Y."/>
            <person name="Chen M."/>
            <person name="Xu Y."/>
            <person name="Jin H."/>
            <person name="Xiao X."/>
            <person name="Hu G."/>
            <person name="Bao F."/>
            <person name="Hu Y."/>
            <person name="Wan P."/>
            <person name="Li L."/>
            <person name="Deng X."/>
            <person name="Kuang T."/>
            <person name="Xiang C."/>
            <person name="Zhu J.K."/>
            <person name="Oliver M.J."/>
            <person name="He Y."/>
        </authorList>
    </citation>
    <scope>NUCLEOTIDE SEQUENCE [LARGE SCALE GENOMIC DNA]</scope>
    <source>
        <strain evidence="2">cv. XS01</strain>
    </source>
</reference>
<proteinExistence type="predicted"/>
<keyword evidence="2" id="KW-1185">Reference proteome</keyword>
<dbReference type="PROSITE" id="PS51257">
    <property type="entry name" value="PROKAR_LIPOPROTEIN"/>
    <property type="match status" value="1"/>
</dbReference>
<dbReference type="Proteomes" id="UP000250235">
    <property type="component" value="Unassembled WGS sequence"/>
</dbReference>